<keyword evidence="5" id="KW-1133">Transmembrane helix</keyword>
<feature type="region of interest" description="Disordered" evidence="4">
    <location>
        <begin position="155"/>
        <end position="183"/>
    </location>
</feature>
<keyword evidence="3" id="KW-0173">Coenzyme A biosynthesis</keyword>
<keyword evidence="1" id="KW-0547">Nucleotide-binding</keyword>
<dbReference type="GO" id="GO:0015937">
    <property type="term" value="P:coenzyme A biosynthetic process"/>
    <property type="evidence" value="ECO:0007669"/>
    <property type="project" value="UniProtKB-KW"/>
</dbReference>
<dbReference type="NCBIfam" id="TIGR00555">
    <property type="entry name" value="panK_eukar"/>
    <property type="match status" value="1"/>
</dbReference>
<feature type="transmembrane region" description="Helical" evidence="5">
    <location>
        <begin position="324"/>
        <end position="344"/>
    </location>
</feature>
<dbReference type="Gene3D" id="3.30.420.510">
    <property type="match status" value="1"/>
</dbReference>
<feature type="region of interest" description="Disordered" evidence="4">
    <location>
        <begin position="1"/>
        <end position="50"/>
    </location>
</feature>
<evidence type="ECO:0000256" key="2">
    <source>
        <dbReference type="ARBA" id="ARBA00022840"/>
    </source>
</evidence>
<feature type="transmembrane region" description="Helical" evidence="5">
    <location>
        <begin position="296"/>
        <end position="318"/>
    </location>
</feature>
<dbReference type="InterPro" id="IPR036305">
    <property type="entry name" value="RGS_sf"/>
</dbReference>
<evidence type="ECO:0000313" key="6">
    <source>
        <dbReference type="EMBL" id="KAG5664515.1"/>
    </source>
</evidence>
<dbReference type="GO" id="GO:0005524">
    <property type="term" value="F:ATP binding"/>
    <property type="evidence" value="ECO:0007669"/>
    <property type="project" value="UniProtKB-KW"/>
</dbReference>
<dbReference type="SUPFAM" id="SSF48097">
    <property type="entry name" value="Regulator of G-protein signaling, RGS"/>
    <property type="match status" value="1"/>
</dbReference>
<proteinExistence type="predicted"/>
<feature type="compositionally biased region" description="Low complexity" evidence="4">
    <location>
        <begin position="40"/>
        <end position="50"/>
    </location>
</feature>
<evidence type="ECO:0008006" key="8">
    <source>
        <dbReference type="Google" id="ProtNLM"/>
    </source>
</evidence>
<evidence type="ECO:0000256" key="5">
    <source>
        <dbReference type="SAM" id="Phobius"/>
    </source>
</evidence>
<keyword evidence="5" id="KW-0812">Transmembrane</keyword>
<dbReference type="SUPFAM" id="SSF53067">
    <property type="entry name" value="Actin-like ATPase domain"/>
    <property type="match status" value="2"/>
</dbReference>
<accession>A0A9P7KX48</accession>
<dbReference type="InterPro" id="IPR004567">
    <property type="entry name" value="Type_II_PanK"/>
</dbReference>
<comment type="caution">
    <text evidence="6">The sequence shown here is derived from an EMBL/GenBank/DDBJ whole genome shotgun (WGS) entry which is preliminary data.</text>
</comment>
<feature type="compositionally biased region" description="Polar residues" evidence="4">
    <location>
        <begin position="16"/>
        <end position="32"/>
    </location>
</feature>
<evidence type="ECO:0000256" key="1">
    <source>
        <dbReference type="ARBA" id="ARBA00022741"/>
    </source>
</evidence>
<dbReference type="PANTHER" id="PTHR12280:SF20">
    <property type="entry name" value="4'-PHOSPHOPANTETHEINE PHOSPHATASE"/>
    <property type="match status" value="1"/>
</dbReference>
<feature type="compositionally biased region" description="Polar residues" evidence="4">
    <location>
        <begin position="158"/>
        <end position="183"/>
    </location>
</feature>
<dbReference type="InterPro" id="IPR044926">
    <property type="entry name" value="RGS_subdomain_2"/>
</dbReference>
<dbReference type="AlphaFoldDB" id="A0A9P7KX48"/>
<dbReference type="GO" id="GO:0005829">
    <property type="term" value="C:cytosol"/>
    <property type="evidence" value="ECO:0007669"/>
    <property type="project" value="TreeGrafter"/>
</dbReference>
<dbReference type="Gene3D" id="1.10.167.10">
    <property type="entry name" value="Regulator of G-protein Signalling 4, domain 2"/>
    <property type="match status" value="1"/>
</dbReference>
<keyword evidence="7" id="KW-1185">Reference proteome</keyword>
<dbReference type="GO" id="GO:0004594">
    <property type="term" value="F:pantothenate kinase activity"/>
    <property type="evidence" value="ECO:0007669"/>
    <property type="project" value="TreeGrafter"/>
</dbReference>
<dbReference type="Gene3D" id="3.30.420.40">
    <property type="match status" value="1"/>
</dbReference>
<gene>
    <name evidence="6" type="ORF">KAF25_008249</name>
</gene>
<dbReference type="EMBL" id="JAGPUO010000002">
    <property type="protein sequence ID" value="KAG5664515.1"/>
    <property type="molecule type" value="Genomic_DNA"/>
</dbReference>
<feature type="transmembrane region" description="Helical" evidence="5">
    <location>
        <begin position="425"/>
        <end position="447"/>
    </location>
</feature>
<protein>
    <recommendedName>
        <fullName evidence="8">Pantothenate kinase</fullName>
    </recommendedName>
</protein>
<reference evidence="6" key="1">
    <citation type="submission" date="2021-04" db="EMBL/GenBank/DDBJ databases">
        <title>Draft genome of Fusarium avenaceum strain F156N33, isolated from an atmospheric sample in Virginia.</title>
        <authorList>
            <person name="Yang S."/>
            <person name="Vinatzer B.A."/>
            <person name="Coleman J."/>
        </authorList>
    </citation>
    <scope>NUCLEOTIDE SEQUENCE</scope>
    <source>
        <strain evidence="6">F156N33</strain>
    </source>
</reference>
<keyword evidence="2" id="KW-0067">ATP-binding</keyword>
<name>A0A9P7KX48_9HYPO</name>
<sequence>MGLLPLTYTRPKHMDQQSSRNSVASSDRNSLSDAEKSDGSVKSGSSGYSSSIPDSLTFDKIINGGTCPPMTVRDFMSYLIYVEHAAENLQFYLWFQDYEKRFNTNPNTDMALAPEWTKTMQDETLIKIRKEQAEKMRKEPQAAAMFKGTDFEKKATGQDRSMSNTIDPFATPPQSSKGDKSSIFSAPSTMNSLNAMSYQSQASEAFQGAGAQQPFTVQPFREEINRVIVTYIMDGAPRQLNLSSSEQKTVIVALSRTTHPSAFRSVFKTVDSSLRHQAHPNFVRWSICNGNPARVFFARALGVGLIAAGIVVALIITLSSAGRGYRALAAIALVLGISTLVAAYKGMCVVLHGMHHRHVRPWELFVDSENMDDTPKRSFESFGSKNSYEDEPWVVKYEKRNVVRKVFDREVWIQEPALRQIQDTIFVQAILASVIMGGIITAIFVAVPGDPSTPSSPLSIPSILLNGPRAQYESENSHAMTPASEHEDAVLKEPNALAHSTQHKHRRTMTSTDEIDSTIIRPGSVKINVKGAFIVDPDTATPASTSGASAGGPTSVNGRMSPTHPETSDIRLPYHTAIVSHIAIDIGGSLIKLVYFSREVDSTDPGGRLNFQSFETDRIDDCVEFMRHLRDNQLVNGSRPGELCVMATGGGAYKYYDKIRAALEVDVSQEDEMECLIIGLDFFITEIPREVFTYSETDPMHFVVPQDNIYPYLLVNIGSGVSFLKVTGPRSYQRVGGTSLGGGTLWGLLSLLTGARTFDEMLEQAAHGDNANVDMLVGDIYGQDYGKIGLKSTTIASSFGKVFRMKREAESAAEDGRSATPEDASFNSADVSRSLLYAISNNIGQIAYLQSQIHNLSNIYFGGSFIRGHRQTINTLSYAIKFWSKGEKQAYFLRHEGYLGSVGAFLKRKPKNWGRKGSLEGMDDIAELRKSLREGATISNTS</sequence>
<dbReference type="FunFam" id="3.30.420.40:FF:000115">
    <property type="entry name" value="Pantothenate kinase PanK"/>
    <property type="match status" value="1"/>
</dbReference>
<dbReference type="FunFam" id="3.30.420.510:FF:000005">
    <property type="entry name" value="Probable pantothenate kinase"/>
    <property type="match status" value="1"/>
</dbReference>
<feature type="compositionally biased region" description="Low complexity" evidence="4">
    <location>
        <begin position="540"/>
        <end position="555"/>
    </location>
</feature>
<evidence type="ECO:0000256" key="3">
    <source>
        <dbReference type="ARBA" id="ARBA00022993"/>
    </source>
</evidence>
<keyword evidence="5" id="KW-0472">Membrane</keyword>
<dbReference type="PANTHER" id="PTHR12280">
    <property type="entry name" value="PANTOTHENATE KINASE"/>
    <property type="match status" value="1"/>
</dbReference>
<organism evidence="6 7">
    <name type="scientific">Fusarium avenaceum</name>
    <dbReference type="NCBI Taxonomy" id="40199"/>
    <lineage>
        <taxon>Eukaryota</taxon>
        <taxon>Fungi</taxon>
        <taxon>Dikarya</taxon>
        <taxon>Ascomycota</taxon>
        <taxon>Pezizomycotina</taxon>
        <taxon>Sordariomycetes</taxon>
        <taxon>Hypocreomycetidae</taxon>
        <taxon>Hypocreales</taxon>
        <taxon>Nectriaceae</taxon>
        <taxon>Fusarium</taxon>
        <taxon>Fusarium tricinctum species complex</taxon>
    </lineage>
</organism>
<dbReference type="Proteomes" id="UP000782241">
    <property type="component" value="Unassembled WGS sequence"/>
</dbReference>
<dbReference type="CDD" id="cd24123">
    <property type="entry name" value="ASKHA_NBD_PanK-II_Pank4"/>
    <property type="match status" value="1"/>
</dbReference>
<feature type="region of interest" description="Disordered" evidence="4">
    <location>
        <begin position="540"/>
        <end position="566"/>
    </location>
</feature>
<dbReference type="GO" id="GO:0005634">
    <property type="term" value="C:nucleus"/>
    <property type="evidence" value="ECO:0007669"/>
    <property type="project" value="TreeGrafter"/>
</dbReference>
<evidence type="ECO:0000256" key="4">
    <source>
        <dbReference type="SAM" id="MobiDB-lite"/>
    </source>
</evidence>
<dbReference type="Pfam" id="PF03630">
    <property type="entry name" value="Fumble"/>
    <property type="match status" value="1"/>
</dbReference>
<evidence type="ECO:0000313" key="7">
    <source>
        <dbReference type="Proteomes" id="UP000782241"/>
    </source>
</evidence>
<dbReference type="InterPro" id="IPR043129">
    <property type="entry name" value="ATPase_NBD"/>
</dbReference>